<sequence>MFSAVLTRTSATMAMIFFTICTGLRLKICPSTWSLICLTAVSTASSSSSNRFTRSFVTSSAKVPEASFI</sequence>
<keyword evidence="1" id="KW-0812">Transmembrane</keyword>
<evidence type="ECO:0000313" key="3">
    <source>
        <dbReference type="Proteomes" id="UP000799538"/>
    </source>
</evidence>
<reference evidence="3" key="1">
    <citation type="journal article" date="2020" name="Stud. Mycol.">
        <title>101 Dothideomycetes genomes: A test case for predicting lifestyles and emergence of pathogens.</title>
        <authorList>
            <person name="Haridas S."/>
            <person name="Albert R."/>
            <person name="Binder M."/>
            <person name="Bloem J."/>
            <person name="LaButti K."/>
            <person name="Salamov A."/>
            <person name="Andreopoulos B."/>
            <person name="Baker S."/>
            <person name="Barry K."/>
            <person name="Bills G."/>
            <person name="Bluhm B."/>
            <person name="Cannon C."/>
            <person name="Castanera R."/>
            <person name="Culley D."/>
            <person name="Daum C."/>
            <person name="Ezra D."/>
            <person name="Gonzalez J."/>
            <person name="Henrissat B."/>
            <person name="Kuo A."/>
            <person name="Liang C."/>
            <person name="Lipzen A."/>
            <person name="Lutzoni F."/>
            <person name="Magnuson J."/>
            <person name="Mondo S."/>
            <person name="Nolan M."/>
            <person name="Ohm R."/>
            <person name="Pangilinan J."/>
            <person name="Park H.-J."/>
            <person name="Ramirez L."/>
            <person name="Alfaro M."/>
            <person name="Sun H."/>
            <person name="Tritt A."/>
            <person name="Yoshinaga Y."/>
            <person name="Zwiers L.-H."/>
            <person name="Turgeon B."/>
            <person name="Goodwin S."/>
            <person name="Spatafora J."/>
            <person name="Crous P."/>
            <person name="Grigoriev I."/>
        </authorList>
    </citation>
    <scope>NUCLEOTIDE SEQUENCE [LARGE SCALE GENOMIC DNA]</scope>
    <source>
        <strain evidence="3">CECT 20119</strain>
    </source>
</reference>
<dbReference type="EMBL" id="ML992501">
    <property type="protein sequence ID" value="KAF2227845.1"/>
    <property type="molecule type" value="Genomic_DNA"/>
</dbReference>
<proteinExistence type="predicted"/>
<keyword evidence="1" id="KW-0472">Membrane</keyword>
<accession>A0A6A6GQ32</accession>
<evidence type="ECO:0000256" key="1">
    <source>
        <dbReference type="SAM" id="Phobius"/>
    </source>
</evidence>
<organism evidence="2 3">
    <name type="scientific">Elsinoe ampelina</name>
    <dbReference type="NCBI Taxonomy" id="302913"/>
    <lineage>
        <taxon>Eukaryota</taxon>
        <taxon>Fungi</taxon>
        <taxon>Dikarya</taxon>
        <taxon>Ascomycota</taxon>
        <taxon>Pezizomycotina</taxon>
        <taxon>Dothideomycetes</taxon>
        <taxon>Dothideomycetidae</taxon>
        <taxon>Myriangiales</taxon>
        <taxon>Elsinoaceae</taxon>
        <taxon>Elsinoe</taxon>
    </lineage>
</organism>
<keyword evidence="3" id="KW-1185">Reference proteome</keyword>
<evidence type="ECO:0000313" key="2">
    <source>
        <dbReference type="EMBL" id="KAF2227845.1"/>
    </source>
</evidence>
<gene>
    <name evidence="2" type="ORF">BDZ85DRAFT_254980</name>
</gene>
<protein>
    <submittedName>
        <fullName evidence="2">Uncharacterized protein</fullName>
    </submittedName>
</protein>
<feature type="transmembrane region" description="Helical" evidence="1">
    <location>
        <begin position="6"/>
        <end position="26"/>
    </location>
</feature>
<dbReference type="AlphaFoldDB" id="A0A6A6GQ32"/>
<name>A0A6A6GQ32_9PEZI</name>
<dbReference type="Proteomes" id="UP000799538">
    <property type="component" value="Unassembled WGS sequence"/>
</dbReference>
<keyword evidence="1" id="KW-1133">Transmembrane helix</keyword>